<dbReference type="SUPFAM" id="SSF52172">
    <property type="entry name" value="CheY-like"/>
    <property type="match status" value="1"/>
</dbReference>
<dbReference type="SMART" id="SM00850">
    <property type="entry name" value="LytTR"/>
    <property type="match status" value="1"/>
</dbReference>
<dbReference type="CDD" id="cd17532">
    <property type="entry name" value="REC_LytTR_AlgR-like"/>
    <property type="match status" value="1"/>
</dbReference>
<dbReference type="Pfam" id="PF00072">
    <property type="entry name" value="Response_reg"/>
    <property type="match status" value="1"/>
</dbReference>
<evidence type="ECO:0000313" key="6">
    <source>
        <dbReference type="EMBL" id="PTV98879.1"/>
    </source>
</evidence>
<organism evidence="6 7">
    <name type="scientific">Halanaerobium saccharolyticum</name>
    <dbReference type="NCBI Taxonomy" id="43595"/>
    <lineage>
        <taxon>Bacteria</taxon>
        <taxon>Bacillati</taxon>
        <taxon>Bacillota</taxon>
        <taxon>Clostridia</taxon>
        <taxon>Halanaerobiales</taxon>
        <taxon>Halanaerobiaceae</taxon>
        <taxon>Halanaerobium</taxon>
    </lineage>
</organism>
<dbReference type="OrthoDB" id="9809318at2"/>
<feature type="modified residue" description="4-aspartylphosphate" evidence="3">
    <location>
        <position position="54"/>
    </location>
</feature>
<dbReference type="Gene3D" id="2.40.50.1020">
    <property type="entry name" value="LytTr DNA-binding domain"/>
    <property type="match status" value="1"/>
</dbReference>
<dbReference type="RefSeq" id="WP_108139929.1">
    <property type="nucleotide sequence ID" value="NZ_QAXS01000013.1"/>
</dbReference>
<dbReference type="Pfam" id="PF04397">
    <property type="entry name" value="LytTR"/>
    <property type="match status" value="1"/>
</dbReference>
<dbReference type="PROSITE" id="PS50930">
    <property type="entry name" value="HTH_LYTTR"/>
    <property type="match status" value="1"/>
</dbReference>
<name>A0A2T5RJN8_9FIRM</name>
<feature type="domain" description="Response regulatory" evidence="4">
    <location>
        <begin position="3"/>
        <end position="117"/>
    </location>
</feature>
<dbReference type="Gene3D" id="3.40.50.2300">
    <property type="match status" value="1"/>
</dbReference>
<comment type="caution">
    <text evidence="6">The sequence shown here is derived from an EMBL/GenBank/DDBJ whole genome shotgun (WGS) entry which is preliminary data.</text>
</comment>
<accession>A0A2T5RJN8</accession>
<dbReference type="PANTHER" id="PTHR37299">
    <property type="entry name" value="TRANSCRIPTIONAL REGULATOR-RELATED"/>
    <property type="match status" value="1"/>
</dbReference>
<proteinExistence type="predicted"/>
<protein>
    <recommendedName>
        <fullName evidence="1">Stage 0 sporulation protein A homolog</fullName>
    </recommendedName>
</protein>
<dbReference type="Proteomes" id="UP000244089">
    <property type="component" value="Unassembled WGS sequence"/>
</dbReference>
<evidence type="ECO:0000256" key="2">
    <source>
        <dbReference type="ARBA" id="ARBA00024867"/>
    </source>
</evidence>
<evidence type="ECO:0000256" key="1">
    <source>
        <dbReference type="ARBA" id="ARBA00018672"/>
    </source>
</evidence>
<feature type="domain" description="HTH LytTR-type" evidence="5">
    <location>
        <begin position="149"/>
        <end position="254"/>
    </location>
</feature>
<dbReference type="InterPro" id="IPR011006">
    <property type="entry name" value="CheY-like_superfamily"/>
</dbReference>
<dbReference type="InterPro" id="IPR001789">
    <property type="entry name" value="Sig_transdc_resp-reg_receiver"/>
</dbReference>
<sequence>MIKTMIVEDEKLAREELKYLINKEDDFKVVFEAGDGQKALDILNKHQLDLLFLDIKIPGINGMEIARILKEKENSPYIIFTTAYDEYAVEAFQLAAVDYLLKPISDQRFKESLEKIKKEMGQSSNFNQQLENLFASINSQNRDRSLNKIAVMEKDYYLMLDFKDIYYFSTREKKVWAHCYKKSYMTGFQLKELEKMLPDQFFRIHKSYIVNLKQIKAVIPWFKGKYQVLMEDYSEHKIPVSRSKVEKINKLLNRFGPKKPK</sequence>
<dbReference type="PANTHER" id="PTHR37299:SF1">
    <property type="entry name" value="STAGE 0 SPORULATION PROTEIN A HOMOLOG"/>
    <property type="match status" value="1"/>
</dbReference>
<gene>
    <name evidence="6" type="ORF">C8C76_11310</name>
</gene>
<dbReference type="AlphaFoldDB" id="A0A2T5RJN8"/>
<dbReference type="SMART" id="SM00448">
    <property type="entry name" value="REC"/>
    <property type="match status" value="1"/>
</dbReference>
<dbReference type="GO" id="GO:0003677">
    <property type="term" value="F:DNA binding"/>
    <property type="evidence" value="ECO:0007669"/>
    <property type="project" value="InterPro"/>
</dbReference>
<evidence type="ECO:0000313" key="7">
    <source>
        <dbReference type="Proteomes" id="UP000244089"/>
    </source>
</evidence>
<evidence type="ECO:0000259" key="4">
    <source>
        <dbReference type="PROSITE" id="PS50110"/>
    </source>
</evidence>
<dbReference type="PROSITE" id="PS50110">
    <property type="entry name" value="RESPONSE_REGULATORY"/>
    <property type="match status" value="1"/>
</dbReference>
<dbReference type="EMBL" id="QAXS01000013">
    <property type="protein sequence ID" value="PTV98879.1"/>
    <property type="molecule type" value="Genomic_DNA"/>
</dbReference>
<dbReference type="FunFam" id="3.40.50.2300:FF:000051">
    <property type="entry name" value="Two-component response regulator yehT"/>
    <property type="match status" value="1"/>
</dbReference>
<evidence type="ECO:0000259" key="5">
    <source>
        <dbReference type="PROSITE" id="PS50930"/>
    </source>
</evidence>
<dbReference type="InterPro" id="IPR046947">
    <property type="entry name" value="LytR-like"/>
</dbReference>
<comment type="function">
    <text evidence="2">May play the central regulatory role in sporulation. It may be an element of the effector pathway responsible for the activation of sporulation genes in response to nutritional stress. Spo0A may act in concert with spo0H (a sigma factor) to control the expression of some genes that are critical to the sporulation process.</text>
</comment>
<dbReference type="InterPro" id="IPR007492">
    <property type="entry name" value="LytTR_DNA-bd_dom"/>
</dbReference>
<dbReference type="GO" id="GO:0000156">
    <property type="term" value="F:phosphorelay response regulator activity"/>
    <property type="evidence" value="ECO:0007669"/>
    <property type="project" value="InterPro"/>
</dbReference>
<reference evidence="6 7" key="1">
    <citation type="submission" date="2018-04" db="EMBL/GenBank/DDBJ databases">
        <title>Subsurface microbial communities from deep shales in Ohio and West Virginia, USA.</title>
        <authorList>
            <person name="Wrighton K."/>
        </authorList>
    </citation>
    <scope>NUCLEOTIDE SEQUENCE [LARGE SCALE GENOMIC DNA]</scope>
    <source>
        <strain evidence="6 7">WC1</strain>
    </source>
</reference>
<keyword evidence="3" id="KW-0597">Phosphoprotein</keyword>
<evidence type="ECO:0000256" key="3">
    <source>
        <dbReference type="PROSITE-ProRule" id="PRU00169"/>
    </source>
</evidence>